<evidence type="ECO:0000256" key="11">
    <source>
        <dbReference type="ARBA" id="ARBA00038341"/>
    </source>
</evidence>
<dbReference type="InterPro" id="IPR006153">
    <property type="entry name" value="Cation/H_exchanger_TM"/>
</dbReference>
<feature type="transmembrane region" description="Helical" evidence="12">
    <location>
        <begin position="278"/>
        <end position="294"/>
    </location>
</feature>
<evidence type="ECO:0000256" key="9">
    <source>
        <dbReference type="ARBA" id="ARBA00023065"/>
    </source>
</evidence>
<evidence type="ECO:0000256" key="6">
    <source>
        <dbReference type="ARBA" id="ARBA00022692"/>
    </source>
</evidence>
<evidence type="ECO:0000313" key="16">
    <source>
        <dbReference type="EMBL" id="CAA7398223.1"/>
    </source>
</evidence>
<sequence length="814" mass="88385">MDTQLPSSVVKNITQNLRPVVCYQKSLVASAGVWLGDKPLSFSMPLLMAQLSLIVVVTNISHFFLRHLGQPKAVSQIVGGAILGSSVAGRSSSFVDTMFPPKSRIPLNIVAEIGLMVFLFMIGVKTDLSMIKKSGKKAVAIGLLCTLLPFGLMSVVGYLLRHSMPDVLTTKDFVYQLAATWARTSFTVLSCLLDELNLLNSKIGRLAMSATLLAEFTSTVLTAVNTSVELVLHASNRLMGIGSFLSFLCLLVFIIYVARPLTLWLIRRTPEGEQMDDGHFLVVLAINLACGLVSEFIGHHASIGCFLLGLALPGGAPLGSTLQSRFDALVTGIFVPLFLASAGFRSNFFAISGASECGYVLLLIFLGAAAKVVGVLLPCFYCKVPPRDTVTLVLMMVTKGIFEVYVLNNWVDAGMIDDQVYAVIVLCVVGFAAVTTPILKMVYKPSMRYIAYKRRTVEHARRDGELRVLICVHNQENVAPIVDLLNAFHATKQSPICVYALHMTQLAGHAAATLAPYEMTSGSAMSETDHIVKALRFFEQENRGTLLLQPFVAISPHNTMHDDVCTVALDKKVALVVLPFHKHMAVDGTMEAVSALKMMNLNVLSYAPCSVGILVDHGAATGTHFVPTKHLLHRIVLYFIGGTDDREALACAMRMAENPAIGVTVVRFRAPPMDRRAAGPEEAMDDEMVGRFRLRTVEASTRLAYKEEIVKDGEDTIGIIRSMSDGFSLLVVGRRHGIDSPLTEGLSMWSEYPELGVLGDLLASTDFGANVSTLVVQQQTRVGADSHAAVNCNRGGGLWNRFSRGRRVAPHDAV</sequence>
<keyword evidence="6 12" id="KW-0812">Transmembrane</keyword>
<evidence type="ECO:0000259" key="13">
    <source>
        <dbReference type="Pfam" id="PF00999"/>
    </source>
</evidence>
<evidence type="ECO:0000256" key="4">
    <source>
        <dbReference type="ARBA" id="ARBA00022448"/>
    </source>
</evidence>
<reference evidence="16" key="1">
    <citation type="submission" date="2020-02" db="EMBL/GenBank/DDBJ databases">
        <authorList>
            <person name="Scholz U."/>
            <person name="Mascher M."/>
            <person name="Fiebig A."/>
        </authorList>
    </citation>
    <scope>NUCLEOTIDE SEQUENCE</scope>
</reference>
<evidence type="ECO:0000259" key="14">
    <source>
        <dbReference type="Pfam" id="PF23256"/>
    </source>
</evidence>
<name>A0A7I8KKB4_SPIIN</name>
<dbReference type="InterPro" id="IPR057291">
    <property type="entry name" value="CHX17_2nd"/>
</dbReference>
<feature type="domain" description="Cation/H(+) antiporter C-terminal" evidence="15">
    <location>
        <begin position="637"/>
        <end position="780"/>
    </location>
</feature>
<dbReference type="Gene3D" id="1.20.1530.20">
    <property type="match status" value="1"/>
</dbReference>
<feature type="domain" description="Cation/H+ exchanger transmembrane" evidence="13">
    <location>
        <begin position="56"/>
        <end position="440"/>
    </location>
</feature>
<feature type="transmembrane region" description="Helical" evidence="12">
    <location>
        <begin position="107"/>
        <end position="126"/>
    </location>
</feature>
<feature type="transmembrane region" description="Helical" evidence="12">
    <location>
        <begin position="420"/>
        <end position="443"/>
    </location>
</feature>
<keyword evidence="9" id="KW-0406">Ion transport</keyword>
<dbReference type="GO" id="GO:0006813">
    <property type="term" value="P:potassium ion transport"/>
    <property type="evidence" value="ECO:0007669"/>
    <property type="project" value="UniProtKB-KW"/>
</dbReference>
<feature type="transmembrane region" description="Helical" evidence="12">
    <location>
        <begin position="300"/>
        <end position="319"/>
    </location>
</feature>
<gene>
    <name evidence="16" type="ORF">SI8410_06008888</name>
</gene>
<feature type="domain" description="Cation/H(+) antiporter central" evidence="14">
    <location>
        <begin position="499"/>
        <end position="620"/>
    </location>
</feature>
<dbReference type="GO" id="GO:0016020">
    <property type="term" value="C:membrane"/>
    <property type="evidence" value="ECO:0007669"/>
    <property type="project" value="UniProtKB-SubCell"/>
</dbReference>
<feature type="transmembrane region" description="Helical" evidence="12">
    <location>
        <begin position="389"/>
        <end position="408"/>
    </location>
</feature>
<dbReference type="GO" id="GO:1902600">
    <property type="term" value="P:proton transmembrane transport"/>
    <property type="evidence" value="ECO:0007669"/>
    <property type="project" value="InterPro"/>
</dbReference>
<protein>
    <submittedName>
        <fullName evidence="16">Uncharacterized protein</fullName>
    </submittedName>
</protein>
<comment type="function">
    <text evidence="1">May function as sodium-coupled metabolite transporter across the chloroplast envelope.</text>
</comment>
<evidence type="ECO:0000256" key="8">
    <source>
        <dbReference type="ARBA" id="ARBA00022989"/>
    </source>
</evidence>
<keyword evidence="5" id="KW-0633">Potassium transport</keyword>
<evidence type="ECO:0000256" key="12">
    <source>
        <dbReference type="SAM" id="Phobius"/>
    </source>
</evidence>
<evidence type="ECO:0000256" key="10">
    <source>
        <dbReference type="ARBA" id="ARBA00023136"/>
    </source>
</evidence>
<evidence type="ECO:0000313" key="17">
    <source>
        <dbReference type="Proteomes" id="UP000663760"/>
    </source>
</evidence>
<organism evidence="16 17">
    <name type="scientific">Spirodela intermedia</name>
    <name type="common">Intermediate duckweed</name>
    <dbReference type="NCBI Taxonomy" id="51605"/>
    <lineage>
        <taxon>Eukaryota</taxon>
        <taxon>Viridiplantae</taxon>
        <taxon>Streptophyta</taxon>
        <taxon>Embryophyta</taxon>
        <taxon>Tracheophyta</taxon>
        <taxon>Spermatophyta</taxon>
        <taxon>Magnoliopsida</taxon>
        <taxon>Liliopsida</taxon>
        <taxon>Araceae</taxon>
        <taxon>Lemnoideae</taxon>
        <taxon>Spirodela</taxon>
    </lineage>
</organism>
<feature type="transmembrane region" description="Helical" evidence="12">
    <location>
        <begin position="359"/>
        <end position="382"/>
    </location>
</feature>
<dbReference type="AlphaFoldDB" id="A0A7I8KKB4"/>
<keyword evidence="7" id="KW-0630">Potassium</keyword>
<evidence type="ECO:0000259" key="15">
    <source>
        <dbReference type="Pfam" id="PF23259"/>
    </source>
</evidence>
<dbReference type="InterPro" id="IPR050794">
    <property type="entry name" value="CPA2_transporter"/>
</dbReference>
<dbReference type="OrthoDB" id="1889525at2759"/>
<dbReference type="Gene3D" id="3.40.50.12370">
    <property type="match status" value="1"/>
</dbReference>
<dbReference type="GO" id="GO:0006885">
    <property type="term" value="P:regulation of pH"/>
    <property type="evidence" value="ECO:0007669"/>
    <property type="project" value="TreeGrafter"/>
</dbReference>
<dbReference type="GO" id="GO:0009941">
    <property type="term" value="C:chloroplast envelope"/>
    <property type="evidence" value="ECO:0007669"/>
    <property type="project" value="UniProtKB-SubCell"/>
</dbReference>
<comment type="subcellular location">
    <subcellularLocation>
        <location evidence="3">Membrane</location>
        <topology evidence="3">Multi-pass membrane protein</topology>
    </subcellularLocation>
    <subcellularLocation>
        <location evidence="2">Plastid</location>
        <location evidence="2">Chloroplast envelope</location>
    </subcellularLocation>
</comment>
<dbReference type="Proteomes" id="UP000663760">
    <property type="component" value="Chromosome 6"/>
</dbReference>
<dbReference type="InterPro" id="IPR038770">
    <property type="entry name" value="Na+/solute_symporter_sf"/>
</dbReference>
<dbReference type="PANTHER" id="PTHR32468">
    <property type="entry name" value="CATION/H + ANTIPORTER"/>
    <property type="match status" value="1"/>
</dbReference>
<dbReference type="InterPro" id="IPR057290">
    <property type="entry name" value="CHX17_C"/>
</dbReference>
<accession>A0A7I8KKB4</accession>
<dbReference type="PANTHER" id="PTHR32468:SF102">
    <property type="entry name" value="OS08G0117800 PROTEIN"/>
    <property type="match status" value="1"/>
</dbReference>
<evidence type="ECO:0000256" key="1">
    <source>
        <dbReference type="ARBA" id="ARBA00003198"/>
    </source>
</evidence>
<evidence type="ECO:0000256" key="3">
    <source>
        <dbReference type="ARBA" id="ARBA00004141"/>
    </source>
</evidence>
<dbReference type="GO" id="GO:0012505">
    <property type="term" value="C:endomembrane system"/>
    <property type="evidence" value="ECO:0007669"/>
    <property type="project" value="TreeGrafter"/>
</dbReference>
<evidence type="ECO:0000256" key="7">
    <source>
        <dbReference type="ARBA" id="ARBA00022958"/>
    </source>
</evidence>
<dbReference type="Pfam" id="PF00999">
    <property type="entry name" value="Na_H_Exchanger"/>
    <property type="match status" value="1"/>
</dbReference>
<feature type="transmembrane region" description="Helical" evidence="12">
    <location>
        <begin position="42"/>
        <end position="65"/>
    </location>
</feature>
<proteinExistence type="inferred from homology"/>
<dbReference type="Pfam" id="PF23256">
    <property type="entry name" value="CHX17_2nd"/>
    <property type="match status" value="1"/>
</dbReference>
<keyword evidence="4" id="KW-0813">Transport</keyword>
<evidence type="ECO:0000256" key="5">
    <source>
        <dbReference type="ARBA" id="ARBA00022538"/>
    </source>
</evidence>
<keyword evidence="17" id="KW-1185">Reference proteome</keyword>
<dbReference type="GO" id="GO:0015297">
    <property type="term" value="F:antiporter activity"/>
    <property type="evidence" value="ECO:0007669"/>
    <property type="project" value="InterPro"/>
</dbReference>
<keyword evidence="8 12" id="KW-1133">Transmembrane helix</keyword>
<keyword evidence="10 12" id="KW-0472">Membrane</keyword>
<feature type="transmembrane region" description="Helical" evidence="12">
    <location>
        <begin position="326"/>
        <end position="344"/>
    </location>
</feature>
<feature type="transmembrane region" description="Helical" evidence="12">
    <location>
        <begin position="138"/>
        <end position="161"/>
    </location>
</feature>
<evidence type="ECO:0000256" key="2">
    <source>
        <dbReference type="ARBA" id="ARBA00004119"/>
    </source>
</evidence>
<feature type="transmembrane region" description="Helical" evidence="12">
    <location>
        <begin position="244"/>
        <end position="266"/>
    </location>
</feature>
<dbReference type="Pfam" id="PF23259">
    <property type="entry name" value="CHX17_C"/>
    <property type="match status" value="1"/>
</dbReference>
<comment type="similarity">
    <text evidence="11">Belongs to the monovalent cation:proton antiporter 2 (CPA2) transporter (TC 2.A.37) family. CHX (TC 2.A.37.4) subfamily.</text>
</comment>
<dbReference type="EMBL" id="LR746269">
    <property type="protein sequence ID" value="CAA7398223.1"/>
    <property type="molecule type" value="Genomic_DNA"/>
</dbReference>